<evidence type="ECO:0000256" key="10">
    <source>
        <dbReference type="SAM" id="MobiDB-lite"/>
    </source>
</evidence>
<reference evidence="14 15" key="1">
    <citation type="submission" date="2019-10" db="EMBL/GenBank/DDBJ databases">
        <title>Gluconobacter aidae sp. nov., a novel species of acetic acid bacteria isolated in Thailand.</title>
        <authorList>
            <person name="Yukphan P."/>
            <person name="Charoenyingcharoen P."/>
            <person name="Malimas S."/>
            <person name="Muramatsu Y."/>
            <person name="Nakagawa Y."/>
            <person name="Tanasupawat S."/>
            <person name="Yamada Y."/>
        </authorList>
    </citation>
    <scope>NUCLEOTIDE SEQUENCE [LARGE SCALE GENOMIC DNA]</scope>
    <source>
        <strain evidence="14 15">AC10</strain>
    </source>
</reference>
<organism evidence="14 15">
    <name type="scientific">Gluconobacter aidae</name>
    <dbReference type="NCBI Taxonomy" id="2662454"/>
    <lineage>
        <taxon>Bacteria</taxon>
        <taxon>Pseudomonadati</taxon>
        <taxon>Pseudomonadota</taxon>
        <taxon>Alphaproteobacteria</taxon>
        <taxon>Acetobacterales</taxon>
        <taxon>Acetobacteraceae</taxon>
        <taxon>Gluconobacter</taxon>
    </lineage>
</organism>
<feature type="region of interest" description="Disordered" evidence="10">
    <location>
        <begin position="46"/>
        <end position="69"/>
    </location>
</feature>
<keyword evidence="6 8" id="KW-0472">Membrane</keyword>
<keyword evidence="11" id="KW-0732">Signal</keyword>
<evidence type="ECO:0000256" key="2">
    <source>
        <dbReference type="ARBA" id="ARBA00022448"/>
    </source>
</evidence>
<gene>
    <name evidence="14" type="ORF">GFJ39_08715</name>
</gene>
<keyword evidence="15" id="KW-1185">Reference proteome</keyword>
<evidence type="ECO:0000256" key="9">
    <source>
        <dbReference type="RuleBase" id="RU003357"/>
    </source>
</evidence>
<evidence type="ECO:0000259" key="13">
    <source>
        <dbReference type="Pfam" id="PF07715"/>
    </source>
</evidence>
<comment type="subcellular location">
    <subcellularLocation>
        <location evidence="1 8">Cell outer membrane</location>
        <topology evidence="1 8">Multi-pass membrane protein</topology>
    </subcellularLocation>
</comment>
<sequence>MARFILRRSLLSATACGLCLTTWAHAEETHTRHSANAAAKPVRFVQQHGTAAPSGPSRPSKSAELQRVPLSPKSEDIVVVGSALASGRAESSNPVQIISSRDIQRTSAVTLGDYLQRLPSMGSQGTYNTTPNGGSGESCPDIRNLGSNRALVLIDGKRQVATTPGCVDLNTIAIDTIESVEILKDGGSELYGADAVSGVINIKLKHNVDTGGIDIRGAIAGQGDARTGKISGFKGFNFDQGRGNVSVFGQYMTQGGVSQRSRSWATNSWNSDPLLGHAPSFGSSVTPYGRAITDSADVISNGNGTFSDYTRAENDRFSNLQSLSYYLQTANLRGDAHYDVTDHLTAYVNANYSHRSATQNMAGQAVTGSVYPSNLLSSLILPSGSPYNVWGEDATLLRRFNEGGGREYIANNDTWQVNAGIKGDILGGWKYDISMGYGNSTQETSTTNLVNYQNVLNSLGVRQLNPMDSNSGAVYDPGVCSAAGGCSLINPFMPLGQSAQSYIFHTSHSYYNYQMRDFNARVSKSNVVTMPYRHGGKLGIAFGVEHLSEQASYKPDSLQAAGVLAGSSAQYTGGGFNSTSAYLEGKLSLLEDAPYAKQLSLDAQGRWSHYNTFGNTENWKVGLYWAPTRDIAFRGTLGTSFRQPNVNELYGGQNVAQTQGEDPCAQASSYGAYASAVTARCAAQGINVNNFSMTNANTVETVYGGNRSLQPEEARTYTFGTIITPRVIPNLTVSGEFWHYHVSNAISQTPLQYVMDGCYTGAAPGQCQYVSPRTAAGQLSTVYDLYENLGAMQTSGVDFDLNYRIHITHDDLLTLSNNFQWLVSYKQQNYPGGPQYDYAGKLLYQNDTGQPRARDYATVGWRHRNFSLTYMMNFIGGMHYSDGTNNVSCSVYAYCKVPGIFSHDITAQYTAGPWNFTTGINNVFAKNPPFVPDGAYNTATGVYGSLIYGRYFFLQVQRNF</sequence>
<evidence type="ECO:0000256" key="8">
    <source>
        <dbReference type="PROSITE-ProRule" id="PRU01360"/>
    </source>
</evidence>
<dbReference type="AlphaFoldDB" id="A0A7X1SQF4"/>
<dbReference type="PANTHER" id="PTHR47234">
    <property type="match status" value="1"/>
</dbReference>
<evidence type="ECO:0000313" key="15">
    <source>
        <dbReference type="Proteomes" id="UP000432209"/>
    </source>
</evidence>
<evidence type="ECO:0000256" key="5">
    <source>
        <dbReference type="ARBA" id="ARBA00023077"/>
    </source>
</evidence>
<evidence type="ECO:0000256" key="6">
    <source>
        <dbReference type="ARBA" id="ARBA00023136"/>
    </source>
</evidence>
<evidence type="ECO:0000256" key="7">
    <source>
        <dbReference type="ARBA" id="ARBA00023237"/>
    </source>
</evidence>
<feature type="region of interest" description="Disordered" evidence="10">
    <location>
        <begin position="120"/>
        <end position="139"/>
    </location>
</feature>
<evidence type="ECO:0000256" key="3">
    <source>
        <dbReference type="ARBA" id="ARBA00022452"/>
    </source>
</evidence>
<dbReference type="InterPro" id="IPR012910">
    <property type="entry name" value="Plug_dom"/>
</dbReference>
<evidence type="ECO:0000256" key="11">
    <source>
        <dbReference type="SAM" id="SignalP"/>
    </source>
</evidence>
<dbReference type="EMBL" id="WIPH01000017">
    <property type="protein sequence ID" value="MQR99286.1"/>
    <property type="molecule type" value="Genomic_DNA"/>
</dbReference>
<dbReference type="Pfam" id="PF00593">
    <property type="entry name" value="TonB_dep_Rec_b-barrel"/>
    <property type="match status" value="1"/>
</dbReference>
<comment type="similarity">
    <text evidence="8 9">Belongs to the TonB-dependent receptor family.</text>
</comment>
<dbReference type="RefSeq" id="WP_153430965.1">
    <property type="nucleotide sequence ID" value="NZ_WIPH01000017.1"/>
</dbReference>
<keyword evidence="2 8" id="KW-0813">Transport</keyword>
<protein>
    <submittedName>
        <fullName evidence="14">TonB-dependent receptor</fullName>
    </submittedName>
</protein>
<keyword evidence="3 8" id="KW-1134">Transmembrane beta strand</keyword>
<name>A0A7X1SQF4_9PROT</name>
<evidence type="ECO:0000256" key="1">
    <source>
        <dbReference type="ARBA" id="ARBA00004571"/>
    </source>
</evidence>
<dbReference type="InterPro" id="IPR036942">
    <property type="entry name" value="Beta-barrel_TonB_sf"/>
</dbReference>
<dbReference type="PROSITE" id="PS52016">
    <property type="entry name" value="TONB_DEPENDENT_REC_3"/>
    <property type="match status" value="1"/>
</dbReference>
<dbReference type="InterPro" id="IPR000531">
    <property type="entry name" value="Beta-barrel_TonB"/>
</dbReference>
<dbReference type="SUPFAM" id="SSF56935">
    <property type="entry name" value="Porins"/>
    <property type="match status" value="1"/>
</dbReference>
<feature type="domain" description="TonB-dependent receptor-like beta-barrel" evidence="12">
    <location>
        <begin position="397"/>
        <end position="923"/>
    </location>
</feature>
<feature type="domain" description="TonB-dependent receptor plug" evidence="13">
    <location>
        <begin position="90"/>
        <end position="199"/>
    </location>
</feature>
<dbReference type="InterPro" id="IPR037066">
    <property type="entry name" value="Plug_dom_sf"/>
</dbReference>
<dbReference type="Gene3D" id="2.170.130.10">
    <property type="entry name" value="TonB-dependent receptor, plug domain"/>
    <property type="match status" value="1"/>
</dbReference>
<dbReference type="Gene3D" id="2.40.170.20">
    <property type="entry name" value="TonB-dependent receptor, beta-barrel domain"/>
    <property type="match status" value="1"/>
</dbReference>
<proteinExistence type="inferred from homology"/>
<comment type="caution">
    <text evidence="14">The sequence shown here is derived from an EMBL/GenBank/DDBJ whole genome shotgun (WGS) entry which is preliminary data.</text>
</comment>
<accession>A0A7X1SQF4</accession>
<keyword evidence="14" id="KW-0675">Receptor</keyword>
<feature type="signal peptide" evidence="11">
    <location>
        <begin position="1"/>
        <end position="26"/>
    </location>
</feature>
<feature type="chain" id="PRO_5031456588" evidence="11">
    <location>
        <begin position="27"/>
        <end position="960"/>
    </location>
</feature>
<dbReference type="GO" id="GO:0009279">
    <property type="term" value="C:cell outer membrane"/>
    <property type="evidence" value="ECO:0007669"/>
    <property type="project" value="UniProtKB-SubCell"/>
</dbReference>
<keyword evidence="5 9" id="KW-0798">TonB box</keyword>
<evidence type="ECO:0000313" key="14">
    <source>
        <dbReference type="EMBL" id="MQR99286.1"/>
    </source>
</evidence>
<dbReference type="PANTHER" id="PTHR47234:SF2">
    <property type="entry name" value="TONB-DEPENDENT RECEPTOR"/>
    <property type="match status" value="1"/>
</dbReference>
<dbReference type="InterPro" id="IPR039426">
    <property type="entry name" value="TonB-dep_rcpt-like"/>
</dbReference>
<keyword evidence="7 8" id="KW-0998">Cell outer membrane</keyword>
<dbReference type="Pfam" id="PF07715">
    <property type="entry name" value="Plug"/>
    <property type="match status" value="1"/>
</dbReference>
<feature type="compositionally biased region" description="Polar residues" evidence="10">
    <location>
        <begin position="121"/>
        <end position="132"/>
    </location>
</feature>
<keyword evidence="4 8" id="KW-0812">Transmembrane</keyword>
<dbReference type="Proteomes" id="UP000432209">
    <property type="component" value="Unassembled WGS sequence"/>
</dbReference>
<evidence type="ECO:0000256" key="4">
    <source>
        <dbReference type="ARBA" id="ARBA00022692"/>
    </source>
</evidence>
<evidence type="ECO:0000259" key="12">
    <source>
        <dbReference type="Pfam" id="PF00593"/>
    </source>
</evidence>